<feature type="transmembrane region" description="Helical" evidence="1">
    <location>
        <begin position="389"/>
        <end position="411"/>
    </location>
</feature>
<dbReference type="InterPro" id="IPR038731">
    <property type="entry name" value="RgtA/B/C-like"/>
</dbReference>
<dbReference type="EMBL" id="UOEU01000190">
    <property type="protein sequence ID" value="VAW31274.1"/>
    <property type="molecule type" value="Genomic_DNA"/>
</dbReference>
<feature type="transmembrane region" description="Helical" evidence="1">
    <location>
        <begin position="234"/>
        <end position="253"/>
    </location>
</feature>
<dbReference type="Pfam" id="PF13231">
    <property type="entry name" value="PMT_2"/>
    <property type="match status" value="1"/>
</dbReference>
<feature type="transmembrane region" description="Helical" evidence="1">
    <location>
        <begin position="190"/>
        <end position="214"/>
    </location>
</feature>
<feature type="domain" description="Glycosyltransferase RgtA/B/C/D-like" evidence="2">
    <location>
        <begin position="88"/>
        <end position="217"/>
    </location>
</feature>
<proteinExistence type="predicted"/>
<feature type="transmembrane region" description="Helical" evidence="1">
    <location>
        <begin position="287"/>
        <end position="306"/>
    </location>
</feature>
<feature type="transmembrane region" description="Helical" evidence="1">
    <location>
        <begin position="432"/>
        <end position="449"/>
    </location>
</feature>
<name>A0A3B0VHV7_9ZZZZ</name>
<evidence type="ECO:0000259" key="2">
    <source>
        <dbReference type="Pfam" id="PF13231"/>
    </source>
</evidence>
<feature type="transmembrane region" description="Helical" evidence="1">
    <location>
        <begin position="20"/>
        <end position="40"/>
    </location>
</feature>
<evidence type="ECO:0000256" key="1">
    <source>
        <dbReference type="SAM" id="Phobius"/>
    </source>
</evidence>
<feature type="transmembrane region" description="Helical" evidence="1">
    <location>
        <begin position="106"/>
        <end position="128"/>
    </location>
</feature>
<protein>
    <recommendedName>
        <fullName evidence="2">Glycosyltransferase RgtA/B/C/D-like domain-containing protein</fullName>
    </recommendedName>
</protein>
<organism evidence="3">
    <name type="scientific">hydrothermal vent metagenome</name>
    <dbReference type="NCBI Taxonomy" id="652676"/>
    <lineage>
        <taxon>unclassified sequences</taxon>
        <taxon>metagenomes</taxon>
        <taxon>ecological metagenomes</taxon>
    </lineage>
</organism>
<evidence type="ECO:0000313" key="3">
    <source>
        <dbReference type="EMBL" id="VAW31274.1"/>
    </source>
</evidence>
<keyword evidence="1" id="KW-0472">Membrane</keyword>
<feature type="transmembrane region" description="Helical" evidence="1">
    <location>
        <begin position="260"/>
        <end position="281"/>
    </location>
</feature>
<dbReference type="AlphaFoldDB" id="A0A3B0VHV7"/>
<accession>A0A3B0VHV7</accession>
<feature type="transmembrane region" description="Helical" evidence="1">
    <location>
        <begin position="135"/>
        <end position="151"/>
    </location>
</feature>
<keyword evidence="1" id="KW-1133">Transmembrane helix</keyword>
<sequence>MSDRVSRKNRIKDFADWADFSVLGTAVLLLIPLIASLVYLRLGLVRVFYPYALDLVEEAMLMQAWRVAQGLPVFVPPNAEFVPQVYMPLFTWLGGLLLRLTGFAFWPLRLISFLSTVGTAVLISIIGWRECGNKGVALAGGALFLAGYRLVGGWYDLARVDALFTFLSLVGMMVLVYGRSPIQKAILGGSLLGLAFLTKQNALLLAVAAGFYLFFTAESAEGAEVKQKFVLSRVPMHFAITFLFVVGLPIAVLQAGSDGWFRFYVVTIAYASPLELARFLHILRWDLVAGMGLLLGLWLGTAVWQLSEIWRRLEIKDSLNPKRIHRFRRLHRLKIIICENLRINKKNWIYVVNLQSLISQNPWLLFGGTAVIISVAGRATVGGNLNNMIVGYAFLCLAPALGLKAWSLQILQIDKKKSAKSVQFVNKKSYEWLFIAAVLLQFGLALFPLNPNLPPTYLPTVGMRAAGDTLLAQVTATEGEIWILMHPSYAVMAGKRPTVHLQSLWHARQRGTDPLPKDVVALIENQQFAQIISDESDFFEKEPAFLQLLLTHYEVATVLGDEQSPATLSGPIIRPLTVYVPRR</sequence>
<reference evidence="3" key="1">
    <citation type="submission" date="2018-06" db="EMBL/GenBank/DDBJ databases">
        <authorList>
            <person name="Zhirakovskaya E."/>
        </authorList>
    </citation>
    <scope>NUCLEOTIDE SEQUENCE</scope>
</reference>
<keyword evidence="1" id="KW-0812">Transmembrane</keyword>
<feature type="transmembrane region" description="Helical" evidence="1">
    <location>
        <begin position="157"/>
        <end position="178"/>
    </location>
</feature>
<gene>
    <name evidence="3" type="ORF">MNBD_CHLOROFLEXI01-811</name>
</gene>